<protein>
    <submittedName>
        <fullName evidence="1">Uncharacterized protein</fullName>
    </submittedName>
</protein>
<dbReference type="EMBL" id="JBJKFK010002681">
    <property type="protein sequence ID" value="KAL3310741.1"/>
    <property type="molecule type" value="Genomic_DNA"/>
</dbReference>
<organism evidence="1 2">
    <name type="scientific">Cichlidogyrus casuarinus</name>
    <dbReference type="NCBI Taxonomy" id="1844966"/>
    <lineage>
        <taxon>Eukaryota</taxon>
        <taxon>Metazoa</taxon>
        <taxon>Spiralia</taxon>
        <taxon>Lophotrochozoa</taxon>
        <taxon>Platyhelminthes</taxon>
        <taxon>Monogenea</taxon>
        <taxon>Monopisthocotylea</taxon>
        <taxon>Dactylogyridea</taxon>
        <taxon>Ancyrocephalidae</taxon>
        <taxon>Cichlidogyrus</taxon>
    </lineage>
</organism>
<dbReference type="Proteomes" id="UP001626550">
    <property type="component" value="Unassembled WGS sequence"/>
</dbReference>
<accession>A0ABD2PTH3</accession>
<reference evidence="1 2" key="1">
    <citation type="submission" date="2024-11" db="EMBL/GenBank/DDBJ databases">
        <title>Adaptive evolution of stress response genes in parasites aligns with host niche diversity.</title>
        <authorList>
            <person name="Hahn C."/>
            <person name="Resl P."/>
        </authorList>
    </citation>
    <scope>NUCLEOTIDE SEQUENCE [LARGE SCALE GENOMIC DNA]</scope>
    <source>
        <strain evidence="1">EGGRZ-B1_66</strain>
        <tissue evidence="1">Body</tissue>
    </source>
</reference>
<name>A0ABD2PTH3_9PLAT</name>
<sequence length="130" mass="15255">MELLDPRLKRKKDGPFGVPMVYDWSIVESIYPQGKTLSRRMKQMYFDTRGLIVQPPETREWSELSPNSCGLPPQELRVEKSHSTIYELDFNGPQWHNYQQFRKYKLPKPRLEQIPIEHKAGRPNVATTVG</sequence>
<proteinExistence type="predicted"/>
<dbReference type="AlphaFoldDB" id="A0ABD2PTH3"/>
<evidence type="ECO:0000313" key="1">
    <source>
        <dbReference type="EMBL" id="KAL3310741.1"/>
    </source>
</evidence>
<evidence type="ECO:0000313" key="2">
    <source>
        <dbReference type="Proteomes" id="UP001626550"/>
    </source>
</evidence>
<keyword evidence="2" id="KW-1185">Reference proteome</keyword>
<gene>
    <name evidence="1" type="ORF">Ciccas_010686</name>
</gene>
<comment type="caution">
    <text evidence="1">The sequence shown here is derived from an EMBL/GenBank/DDBJ whole genome shotgun (WGS) entry which is preliminary data.</text>
</comment>